<name>A0A0U1M977_TALIS</name>
<dbReference type="PANTHER" id="PTHR44051">
    <property type="entry name" value="GLUTATHIONE S-TRANSFERASE-RELATED"/>
    <property type="match status" value="1"/>
</dbReference>
<comment type="similarity">
    <text evidence="1">Belongs to the GST superfamily.</text>
</comment>
<evidence type="ECO:0000313" key="3">
    <source>
        <dbReference type="EMBL" id="CRG91892.1"/>
    </source>
</evidence>
<proteinExistence type="inferred from homology"/>
<dbReference type="CDD" id="cd03046">
    <property type="entry name" value="GST_N_GTT1_like"/>
    <property type="match status" value="1"/>
</dbReference>
<protein>
    <submittedName>
        <fullName evidence="3">Glutathione S-transferase</fullName>
    </submittedName>
</protein>
<dbReference type="Gene3D" id="3.40.30.10">
    <property type="entry name" value="Glutaredoxin"/>
    <property type="match status" value="1"/>
</dbReference>
<dbReference type="Pfam" id="PF13409">
    <property type="entry name" value="GST_N_2"/>
    <property type="match status" value="1"/>
</dbReference>
<dbReference type="STRING" id="28573.A0A0U1M977"/>
<dbReference type="CDD" id="cd03189">
    <property type="entry name" value="GST_C_GTT1_like"/>
    <property type="match status" value="1"/>
</dbReference>
<dbReference type="EMBL" id="CVMT01000010">
    <property type="protein sequence ID" value="CRG91892.1"/>
    <property type="molecule type" value="Genomic_DNA"/>
</dbReference>
<dbReference type="InterPro" id="IPR036249">
    <property type="entry name" value="Thioredoxin-like_sf"/>
</dbReference>
<dbReference type="PANTHER" id="PTHR44051:SF9">
    <property type="entry name" value="GLUTATHIONE S-TRANSFERASE 1"/>
    <property type="match status" value="1"/>
</dbReference>
<dbReference type="AlphaFoldDB" id="A0A0U1M977"/>
<dbReference type="OrthoDB" id="2098326at2759"/>
<sequence length="264" mass="29651">MAASTSNSDVKVTLYWLSESRAQSILWVLEALSVPYELKTFKRQPDMLAPKELKEIHPLGKSPVIKVERPEFSKPLVLAESAAIVEYLLDHFGGEEKGLIPKRYASEEDKAKGIETEEWLRYRFYMHYIEGSLMPQLVTALIIDGIRKAPVPFFVKPITAIVASKIQASWLDKQFAVHFPFLENQLKTVPGTTETQKGGICGPTFNAADILMSFPVIAATHREVYSKEDCPNLVAYADRLSKAEGYQKAVKKIEEVEGKFVSTL</sequence>
<evidence type="ECO:0000259" key="2">
    <source>
        <dbReference type="PROSITE" id="PS50404"/>
    </source>
</evidence>
<dbReference type="InterPro" id="IPR040079">
    <property type="entry name" value="Glutathione_S-Trfase"/>
</dbReference>
<organism evidence="3 4">
    <name type="scientific">Talaromyces islandicus</name>
    <name type="common">Penicillium islandicum</name>
    <dbReference type="NCBI Taxonomy" id="28573"/>
    <lineage>
        <taxon>Eukaryota</taxon>
        <taxon>Fungi</taxon>
        <taxon>Dikarya</taxon>
        <taxon>Ascomycota</taxon>
        <taxon>Pezizomycotina</taxon>
        <taxon>Eurotiomycetes</taxon>
        <taxon>Eurotiomycetidae</taxon>
        <taxon>Eurotiales</taxon>
        <taxon>Trichocomaceae</taxon>
        <taxon>Talaromyces</taxon>
        <taxon>Talaromyces sect. Islandici</taxon>
    </lineage>
</organism>
<evidence type="ECO:0000313" key="4">
    <source>
        <dbReference type="Proteomes" id="UP000054383"/>
    </source>
</evidence>
<dbReference type="Gene3D" id="1.20.1050.10">
    <property type="match status" value="1"/>
</dbReference>
<keyword evidence="4" id="KW-1185">Reference proteome</keyword>
<dbReference type="GO" id="GO:0016740">
    <property type="term" value="F:transferase activity"/>
    <property type="evidence" value="ECO:0007669"/>
    <property type="project" value="UniProtKB-KW"/>
</dbReference>
<keyword evidence="3" id="KW-0808">Transferase</keyword>
<dbReference type="SFLD" id="SFLDS00019">
    <property type="entry name" value="Glutathione_Transferase_(cytos"/>
    <property type="match status" value="1"/>
</dbReference>
<dbReference type="OMA" id="DVQMSFP"/>
<dbReference type="InterPro" id="IPR004045">
    <property type="entry name" value="Glutathione_S-Trfase_N"/>
</dbReference>
<gene>
    <name evidence="3" type="ORF">PISL3812_08946</name>
</gene>
<accession>A0A0U1M977</accession>
<dbReference type="InterPro" id="IPR036282">
    <property type="entry name" value="Glutathione-S-Trfase_C_sf"/>
</dbReference>
<evidence type="ECO:0000256" key="1">
    <source>
        <dbReference type="ARBA" id="ARBA00007409"/>
    </source>
</evidence>
<dbReference type="SFLD" id="SFLDG00358">
    <property type="entry name" value="Main_(cytGST)"/>
    <property type="match status" value="1"/>
</dbReference>
<dbReference type="SUPFAM" id="SSF52833">
    <property type="entry name" value="Thioredoxin-like"/>
    <property type="match status" value="1"/>
</dbReference>
<feature type="domain" description="GST N-terminal" evidence="2">
    <location>
        <begin position="9"/>
        <end position="96"/>
    </location>
</feature>
<reference evidence="3 4" key="1">
    <citation type="submission" date="2015-04" db="EMBL/GenBank/DDBJ databases">
        <authorList>
            <person name="Syromyatnikov M.Y."/>
            <person name="Popov V.N."/>
        </authorList>
    </citation>
    <scope>NUCLEOTIDE SEQUENCE [LARGE SCALE GENOMIC DNA]</scope>
    <source>
        <strain evidence="3">WF-38-12</strain>
    </source>
</reference>
<dbReference type="SUPFAM" id="SSF47616">
    <property type="entry name" value="GST C-terminal domain-like"/>
    <property type="match status" value="1"/>
</dbReference>
<dbReference type="PROSITE" id="PS50404">
    <property type="entry name" value="GST_NTER"/>
    <property type="match status" value="1"/>
</dbReference>
<dbReference type="Proteomes" id="UP000054383">
    <property type="component" value="Unassembled WGS sequence"/>
</dbReference>